<proteinExistence type="predicted"/>
<keyword evidence="1" id="KW-0472">Membrane</keyword>
<evidence type="ECO:0000256" key="1">
    <source>
        <dbReference type="SAM" id="Phobius"/>
    </source>
</evidence>
<keyword evidence="1" id="KW-1133">Transmembrane helix</keyword>
<dbReference type="EMBL" id="VSRR010004405">
    <property type="protein sequence ID" value="MPC39569.1"/>
    <property type="molecule type" value="Genomic_DNA"/>
</dbReference>
<evidence type="ECO:0000313" key="3">
    <source>
        <dbReference type="Proteomes" id="UP000324222"/>
    </source>
</evidence>
<comment type="caution">
    <text evidence="2">The sequence shown here is derived from an EMBL/GenBank/DDBJ whole genome shotgun (WGS) entry which is preliminary data.</text>
</comment>
<keyword evidence="3" id="KW-1185">Reference proteome</keyword>
<organism evidence="2 3">
    <name type="scientific">Portunus trituberculatus</name>
    <name type="common">Swimming crab</name>
    <name type="synonym">Neptunus trituberculatus</name>
    <dbReference type="NCBI Taxonomy" id="210409"/>
    <lineage>
        <taxon>Eukaryota</taxon>
        <taxon>Metazoa</taxon>
        <taxon>Ecdysozoa</taxon>
        <taxon>Arthropoda</taxon>
        <taxon>Crustacea</taxon>
        <taxon>Multicrustacea</taxon>
        <taxon>Malacostraca</taxon>
        <taxon>Eumalacostraca</taxon>
        <taxon>Eucarida</taxon>
        <taxon>Decapoda</taxon>
        <taxon>Pleocyemata</taxon>
        <taxon>Brachyura</taxon>
        <taxon>Eubrachyura</taxon>
        <taxon>Portunoidea</taxon>
        <taxon>Portunidae</taxon>
        <taxon>Portuninae</taxon>
        <taxon>Portunus</taxon>
    </lineage>
</organism>
<dbReference type="AlphaFoldDB" id="A0A5B7F2W3"/>
<accession>A0A5B7F2W3</accession>
<evidence type="ECO:0000313" key="2">
    <source>
        <dbReference type="EMBL" id="MPC39569.1"/>
    </source>
</evidence>
<gene>
    <name evidence="2" type="ORF">E2C01_033111</name>
</gene>
<feature type="transmembrane region" description="Helical" evidence="1">
    <location>
        <begin position="33"/>
        <end position="57"/>
    </location>
</feature>
<keyword evidence="1" id="KW-0812">Transmembrane</keyword>
<sequence length="77" mass="8524">MRTRRRSPGNEERKRTRHGGLMRFDFAVSGGRAMVWGAGAMAVAAAVAAPSLLAGWAREPTKTMEEEEKEGAMMEWE</sequence>
<reference evidence="2 3" key="1">
    <citation type="submission" date="2019-05" db="EMBL/GenBank/DDBJ databases">
        <title>Another draft genome of Portunus trituberculatus and its Hox gene families provides insights of decapod evolution.</title>
        <authorList>
            <person name="Jeong J.-H."/>
            <person name="Song I."/>
            <person name="Kim S."/>
            <person name="Choi T."/>
            <person name="Kim D."/>
            <person name="Ryu S."/>
            <person name="Kim W."/>
        </authorList>
    </citation>
    <scope>NUCLEOTIDE SEQUENCE [LARGE SCALE GENOMIC DNA]</scope>
    <source>
        <tissue evidence="2">Muscle</tissue>
    </source>
</reference>
<protein>
    <submittedName>
        <fullName evidence="2">Uncharacterized protein</fullName>
    </submittedName>
</protein>
<dbReference type="Proteomes" id="UP000324222">
    <property type="component" value="Unassembled WGS sequence"/>
</dbReference>
<name>A0A5B7F2W3_PORTR</name>